<organism evidence="2 3">
    <name type="scientific">Tanacetum coccineum</name>
    <dbReference type="NCBI Taxonomy" id="301880"/>
    <lineage>
        <taxon>Eukaryota</taxon>
        <taxon>Viridiplantae</taxon>
        <taxon>Streptophyta</taxon>
        <taxon>Embryophyta</taxon>
        <taxon>Tracheophyta</taxon>
        <taxon>Spermatophyta</taxon>
        <taxon>Magnoliopsida</taxon>
        <taxon>eudicotyledons</taxon>
        <taxon>Gunneridae</taxon>
        <taxon>Pentapetalae</taxon>
        <taxon>asterids</taxon>
        <taxon>campanulids</taxon>
        <taxon>Asterales</taxon>
        <taxon>Asteraceae</taxon>
        <taxon>Asteroideae</taxon>
        <taxon>Anthemideae</taxon>
        <taxon>Anthemidinae</taxon>
        <taxon>Tanacetum</taxon>
    </lineage>
</organism>
<sequence length="389" mass="43930">MTASAASFNKMKVYSCELFVPGGADGRIRKHLVILKDVADVAIEVEFNSGSDLNDLESFIISMSAKASAMVVPIGGALTDVVVECPKNIGSDVAKNLNNSSQAPRGVLVGHKFGFKPVKQVYRHVSKKKKDVESRRELDKDEFQEDKSMAAFWVLNNQFQKFIDWQHFLDYDSEMTEKLFAEYRNPRQMQSRESKVVSSKALDASLVVTECSGTKSDEHITRSSLGTYITHVVDADIRPVNDQVPSAEESGYQKKGRRLPARHREAVGMKSSCGFNEIHKFSDRTLQQIDKALDYQKALLVEEYEKETTDFYREPNDDILSVVLAKVGAVAYKLELPQELRRVHNTFHVSNLKKCYADEPLVVPLDGLNIDDKLQFVEEPIEIMDREVK</sequence>
<dbReference type="InterPro" id="IPR056924">
    <property type="entry name" value="SH3_Tf2-1"/>
</dbReference>
<feature type="domain" description="Tf2-1-like SH3-like" evidence="1">
    <location>
        <begin position="323"/>
        <end position="355"/>
    </location>
</feature>
<accession>A0ABQ5DX21</accession>
<reference evidence="2" key="1">
    <citation type="journal article" date="2022" name="Int. J. Mol. Sci.">
        <title>Draft Genome of Tanacetum Coccineum: Genomic Comparison of Closely Related Tanacetum-Family Plants.</title>
        <authorList>
            <person name="Yamashiro T."/>
            <person name="Shiraishi A."/>
            <person name="Nakayama K."/>
            <person name="Satake H."/>
        </authorList>
    </citation>
    <scope>NUCLEOTIDE SEQUENCE</scope>
</reference>
<name>A0ABQ5DX21_9ASTR</name>
<dbReference type="Pfam" id="PF24626">
    <property type="entry name" value="SH3_Tf2-1"/>
    <property type="match status" value="1"/>
</dbReference>
<gene>
    <name evidence="2" type="ORF">Tco_0952476</name>
</gene>
<proteinExistence type="predicted"/>
<dbReference type="EMBL" id="BQNB010015756">
    <property type="protein sequence ID" value="GJT43761.1"/>
    <property type="molecule type" value="Genomic_DNA"/>
</dbReference>
<reference evidence="2" key="2">
    <citation type="submission" date="2022-01" db="EMBL/GenBank/DDBJ databases">
        <authorList>
            <person name="Yamashiro T."/>
            <person name="Shiraishi A."/>
            <person name="Satake H."/>
            <person name="Nakayama K."/>
        </authorList>
    </citation>
    <scope>NUCLEOTIDE SEQUENCE</scope>
</reference>
<protein>
    <recommendedName>
        <fullName evidence="1">Tf2-1-like SH3-like domain-containing protein</fullName>
    </recommendedName>
</protein>
<evidence type="ECO:0000313" key="3">
    <source>
        <dbReference type="Proteomes" id="UP001151760"/>
    </source>
</evidence>
<dbReference type="PANTHER" id="PTHR46148">
    <property type="entry name" value="CHROMO DOMAIN-CONTAINING PROTEIN"/>
    <property type="match status" value="1"/>
</dbReference>
<comment type="caution">
    <text evidence="2">The sequence shown here is derived from an EMBL/GenBank/DDBJ whole genome shotgun (WGS) entry which is preliminary data.</text>
</comment>
<keyword evidence="3" id="KW-1185">Reference proteome</keyword>
<evidence type="ECO:0000313" key="2">
    <source>
        <dbReference type="EMBL" id="GJT43761.1"/>
    </source>
</evidence>
<evidence type="ECO:0000259" key="1">
    <source>
        <dbReference type="Pfam" id="PF24626"/>
    </source>
</evidence>
<dbReference type="Proteomes" id="UP001151760">
    <property type="component" value="Unassembled WGS sequence"/>
</dbReference>
<dbReference type="PANTHER" id="PTHR46148:SF59">
    <property type="entry name" value="NUCLEOTIDYLTRANSFERASE, RIBONUCLEASE H"/>
    <property type="match status" value="1"/>
</dbReference>